<dbReference type="Proteomes" id="UP001491310">
    <property type="component" value="Unassembled WGS sequence"/>
</dbReference>
<evidence type="ECO:0000313" key="2">
    <source>
        <dbReference type="EMBL" id="KAK9918788.1"/>
    </source>
</evidence>
<keyword evidence="3" id="KW-1185">Reference proteome</keyword>
<dbReference type="Pfam" id="PF06119">
    <property type="entry name" value="NIDO"/>
    <property type="match status" value="1"/>
</dbReference>
<organism evidence="2 3">
    <name type="scientific">Coccomyxa subellipsoidea</name>
    <dbReference type="NCBI Taxonomy" id="248742"/>
    <lineage>
        <taxon>Eukaryota</taxon>
        <taxon>Viridiplantae</taxon>
        <taxon>Chlorophyta</taxon>
        <taxon>core chlorophytes</taxon>
        <taxon>Trebouxiophyceae</taxon>
        <taxon>Trebouxiophyceae incertae sedis</taxon>
        <taxon>Coccomyxaceae</taxon>
        <taxon>Coccomyxa</taxon>
    </lineage>
</organism>
<comment type="caution">
    <text evidence="2">The sequence shown here is derived from an EMBL/GenBank/DDBJ whole genome shotgun (WGS) entry which is preliminary data.</text>
</comment>
<sequence>MPLGLLYRDNVVSYNAFAAGETNPQSNGAATFQFIVAAQAGVTVTCFFYLSGGLKEDTTVASSGEPTVAIDAGDGIHFYNAPTSGTSQIFTIDQQSNVNQPGKFCFEIDSVEIKGEPDYQFELLDPSC</sequence>
<evidence type="ECO:0000313" key="3">
    <source>
        <dbReference type="Proteomes" id="UP001491310"/>
    </source>
</evidence>
<protein>
    <recommendedName>
        <fullName evidence="1">NIDO domain-containing protein</fullName>
    </recommendedName>
</protein>
<dbReference type="InterPro" id="IPR003886">
    <property type="entry name" value="NIDO_dom"/>
</dbReference>
<proteinExistence type="predicted"/>
<feature type="domain" description="NIDO" evidence="1">
    <location>
        <begin position="23"/>
        <end position="110"/>
    </location>
</feature>
<reference evidence="2 3" key="1">
    <citation type="journal article" date="2024" name="Nat. Commun.">
        <title>Phylogenomics reveals the evolutionary origins of lichenization in chlorophyte algae.</title>
        <authorList>
            <person name="Puginier C."/>
            <person name="Libourel C."/>
            <person name="Otte J."/>
            <person name="Skaloud P."/>
            <person name="Haon M."/>
            <person name="Grisel S."/>
            <person name="Petersen M."/>
            <person name="Berrin J.G."/>
            <person name="Delaux P.M."/>
            <person name="Dal Grande F."/>
            <person name="Keller J."/>
        </authorList>
    </citation>
    <scope>NUCLEOTIDE SEQUENCE [LARGE SCALE GENOMIC DNA]</scope>
    <source>
        <strain evidence="2 3">SAG 216-7</strain>
    </source>
</reference>
<gene>
    <name evidence="2" type="ORF">WJX75_006910</name>
</gene>
<evidence type="ECO:0000259" key="1">
    <source>
        <dbReference type="Pfam" id="PF06119"/>
    </source>
</evidence>
<name>A0ABR2Z485_9CHLO</name>
<dbReference type="EMBL" id="JALJOT010000001">
    <property type="protein sequence ID" value="KAK9918788.1"/>
    <property type="molecule type" value="Genomic_DNA"/>
</dbReference>
<accession>A0ABR2Z485</accession>